<dbReference type="Gene3D" id="1.10.10.60">
    <property type="entry name" value="Homeodomain-like"/>
    <property type="match status" value="2"/>
</dbReference>
<evidence type="ECO:0000313" key="6">
    <source>
        <dbReference type="Proteomes" id="UP000306888"/>
    </source>
</evidence>
<keyword evidence="6" id="KW-1185">Reference proteome</keyword>
<sequence length="291" mass="33731">MSQIDLGIISYNSISINKNIILNANIQERCNFYFFPKHIHQSIEIYYFISGSCKMDIGKETVVGDAGNIIIIFPNTVHSFYLDTDIPCKFIHIHFDPYMLGSILVNKENLNIDLFSILESINNYYKSTADKAMISLLYSIVDEVNNPQQFSEILSTLHLIEVLIYFMRKETISSLLLTYETEITPRYVFLAFKYIKENYSEKILISDIANYLNISSRYLSKLFYKETNLTVLQYLNIYRINKSIDLMMTTDKSLTDISLSVGLGDLQHFSKLFKNVIGISPSKYKKMLLHD</sequence>
<dbReference type="SMART" id="SM00342">
    <property type="entry name" value="HTH_ARAC"/>
    <property type="match status" value="1"/>
</dbReference>
<dbReference type="AlphaFoldDB" id="A0A4S2DEL7"/>
<dbReference type="Proteomes" id="UP000306888">
    <property type="component" value="Unassembled WGS sequence"/>
</dbReference>
<evidence type="ECO:0000313" key="5">
    <source>
        <dbReference type="EMBL" id="TGY40125.1"/>
    </source>
</evidence>
<keyword evidence="3" id="KW-0804">Transcription</keyword>
<evidence type="ECO:0000259" key="4">
    <source>
        <dbReference type="PROSITE" id="PS01124"/>
    </source>
</evidence>
<dbReference type="InterPro" id="IPR018060">
    <property type="entry name" value="HTH_AraC"/>
</dbReference>
<dbReference type="PANTHER" id="PTHR43280">
    <property type="entry name" value="ARAC-FAMILY TRANSCRIPTIONAL REGULATOR"/>
    <property type="match status" value="1"/>
</dbReference>
<dbReference type="OrthoDB" id="183331at2"/>
<evidence type="ECO:0000256" key="1">
    <source>
        <dbReference type="ARBA" id="ARBA00023015"/>
    </source>
</evidence>
<dbReference type="SUPFAM" id="SSF46689">
    <property type="entry name" value="Homeodomain-like"/>
    <property type="match status" value="2"/>
</dbReference>
<dbReference type="PRINTS" id="PR00032">
    <property type="entry name" value="HTHARAC"/>
</dbReference>
<dbReference type="EMBL" id="SRYR01000016">
    <property type="protein sequence ID" value="TGY40125.1"/>
    <property type="molecule type" value="Genomic_DNA"/>
</dbReference>
<dbReference type="InterPro" id="IPR003313">
    <property type="entry name" value="AraC-bd"/>
</dbReference>
<proteinExistence type="predicted"/>
<evidence type="ECO:0000256" key="2">
    <source>
        <dbReference type="ARBA" id="ARBA00023125"/>
    </source>
</evidence>
<dbReference type="Gene3D" id="2.60.120.10">
    <property type="entry name" value="Jelly Rolls"/>
    <property type="match status" value="1"/>
</dbReference>
<dbReference type="GO" id="GO:0003700">
    <property type="term" value="F:DNA-binding transcription factor activity"/>
    <property type="evidence" value="ECO:0007669"/>
    <property type="project" value="InterPro"/>
</dbReference>
<keyword evidence="2" id="KW-0238">DNA-binding</keyword>
<dbReference type="PANTHER" id="PTHR43280:SF2">
    <property type="entry name" value="HTH-TYPE TRANSCRIPTIONAL REGULATOR EXSA"/>
    <property type="match status" value="1"/>
</dbReference>
<dbReference type="InterPro" id="IPR009057">
    <property type="entry name" value="Homeodomain-like_sf"/>
</dbReference>
<protein>
    <submittedName>
        <fullName evidence="5">AraC family transcriptional regulator</fullName>
    </submittedName>
</protein>
<feature type="domain" description="HTH araC/xylS-type" evidence="4">
    <location>
        <begin position="189"/>
        <end position="287"/>
    </location>
</feature>
<dbReference type="InterPro" id="IPR018062">
    <property type="entry name" value="HTH_AraC-typ_CS"/>
</dbReference>
<dbReference type="InterPro" id="IPR037923">
    <property type="entry name" value="HTH-like"/>
</dbReference>
<dbReference type="PROSITE" id="PS00041">
    <property type="entry name" value="HTH_ARAC_FAMILY_1"/>
    <property type="match status" value="1"/>
</dbReference>
<keyword evidence="1" id="KW-0805">Transcription regulation</keyword>
<dbReference type="Pfam" id="PF02311">
    <property type="entry name" value="AraC_binding"/>
    <property type="match status" value="1"/>
</dbReference>
<organism evidence="5 6">
    <name type="scientific">Clostridium sartagoforme</name>
    <dbReference type="NCBI Taxonomy" id="84031"/>
    <lineage>
        <taxon>Bacteria</taxon>
        <taxon>Bacillati</taxon>
        <taxon>Bacillota</taxon>
        <taxon>Clostridia</taxon>
        <taxon>Eubacteriales</taxon>
        <taxon>Clostridiaceae</taxon>
        <taxon>Clostridium</taxon>
    </lineage>
</organism>
<accession>A0A4S2DEL7</accession>
<dbReference type="RefSeq" id="WP_136008190.1">
    <property type="nucleotide sequence ID" value="NZ_SRYR01000016.1"/>
</dbReference>
<dbReference type="PROSITE" id="PS01124">
    <property type="entry name" value="HTH_ARAC_FAMILY_2"/>
    <property type="match status" value="1"/>
</dbReference>
<dbReference type="Pfam" id="PF12833">
    <property type="entry name" value="HTH_18"/>
    <property type="match status" value="1"/>
</dbReference>
<dbReference type="GO" id="GO:0043565">
    <property type="term" value="F:sequence-specific DNA binding"/>
    <property type="evidence" value="ECO:0007669"/>
    <property type="project" value="InterPro"/>
</dbReference>
<reference evidence="5 6" key="1">
    <citation type="submission" date="2019-04" db="EMBL/GenBank/DDBJ databases">
        <title>Microbes associate with the intestines of laboratory mice.</title>
        <authorList>
            <person name="Navarre W."/>
            <person name="Wong E."/>
            <person name="Huang K."/>
            <person name="Tropini C."/>
            <person name="Ng K."/>
            <person name="Yu B."/>
        </authorList>
    </citation>
    <scope>NUCLEOTIDE SEQUENCE [LARGE SCALE GENOMIC DNA]</scope>
    <source>
        <strain evidence="5 6">NM50_B9-20</strain>
    </source>
</reference>
<dbReference type="InterPro" id="IPR014710">
    <property type="entry name" value="RmlC-like_jellyroll"/>
</dbReference>
<gene>
    <name evidence="5" type="ORF">E5347_15790</name>
</gene>
<dbReference type="InterPro" id="IPR020449">
    <property type="entry name" value="Tscrpt_reg_AraC-type_HTH"/>
</dbReference>
<evidence type="ECO:0000256" key="3">
    <source>
        <dbReference type="ARBA" id="ARBA00023163"/>
    </source>
</evidence>
<dbReference type="SUPFAM" id="SSF51215">
    <property type="entry name" value="Regulatory protein AraC"/>
    <property type="match status" value="1"/>
</dbReference>
<name>A0A4S2DEL7_9CLOT</name>
<comment type="caution">
    <text evidence="5">The sequence shown here is derived from an EMBL/GenBank/DDBJ whole genome shotgun (WGS) entry which is preliminary data.</text>
</comment>